<protein>
    <submittedName>
        <fullName evidence="3">Uncharacterized protein</fullName>
    </submittedName>
</protein>
<evidence type="ECO:0000313" key="10">
    <source>
        <dbReference type="EMBL" id="KAE9308194.1"/>
    </source>
</evidence>
<dbReference type="Proteomes" id="UP000437068">
    <property type="component" value="Unassembled WGS sequence"/>
</dbReference>
<evidence type="ECO:0000313" key="9">
    <source>
        <dbReference type="EMBL" id="KAE9231932.1"/>
    </source>
</evidence>
<evidence type="ECO:0000313" key="8">
    <source>
        <dbReference type="EMBL" id="KAE9210908.1"/>
    </source>
</evidence>
<evidence type="ECO:0000313" key="11">
    <source>
        <dbReference type="Proteomes" id="UP000429523"/>
    </source>
</evidence>
<feature type="signal peptide" evidence="1">
    <location>
        <begin position="1"/>
        <end position="22"/>
    </location>
</feature>
<evidence type="ECO:0000313" key="13">
    <source>
        <dbReference type="Proteomes" id="UP000437068"/>
    </source>
</evidence>
<dbReference type="Proteomes" id="UP000433483">
    <property type="component" value="Unassembled WGS sequence"/>
</dbReference>
<dbReference type="EMBL" id="QXGA01001621">
    <property type="protein sequence ID" value="KAE9114384.1"/>
    <property type="molecule type" value="Genomic_DNA"/>
</dbReference>
<dbReference type="EMBL" id="QXFX01000536">
    <property type="protein sequence ID" value="KAE9112166.1"/>
    <property type="molecule type" value="Genomic_DNA"/>
</dbReference>
<dbReference type="Proteomes" id="UP000440732">
    <property type="component" value="Unassembled WGS sequence"/>
</dbReference>
<evidence type="ECO:0000313" key="12">
    <source>
        <dbReference type="Proteomes" id="UP000433483"/>
    </source>
</evidence>
<dbReference type="AlphaFoldDB" id="A0A6A3L1Z3"/>
<dbReference type="EMBL" id="QXGD01000609">
    <property type="protein sequence ID" value="KAE9231932.1"/>
    <property type="molecule type" value="Genomic_DNA"/>
</dbReference>
<evidence type="ECO:0000313" key="3">
    <source>
        <dbReference type="EMBL" id="KAE9009723.1"/>
    </source>
</evidence>
<dbReference type="Proteomes" id="UP000460718">
    <property type="component" value="Unassembled WGS sequence"/>
</dbReference>
<accession>A0A6A3L1Z3</accession>
<proteinExistence type="predicted"/>
<feature type="chain" id="PRO_5036380005" evidence="1">
    <location>
        <begin position="23"/>
        <end position="67"/>
    </location>
</feature>
<evidence type="ECO:0000313" key="17">
    <source>
        <dbReference type="Proteomes" id="UP000460718"/>
    </source>
</evidence>
<evidence type="ECO:0000313" key="14">
    <source>
        <dbReference type="Proteomes" id="UP000440367"/>
    </source>
</evidence>
<evidence type="ECO:0000313" key="18">
    <source>
        <dbReference type="Proteomes" id="UP000476176"/>
    </source>
</evidence>
<keyword evidence="1" id="KW-0732">Signal</keyword>
<dbReference type="Proteomes" id="UP000476176">
    <property type="component" value="Unassembled WGS sequence"/>
</dbReference>
<evidence type="ECO:0000313" key="15">
    <source>
        <dbReference type="Proteomes" id="UP000440732"/>
    </source>
</evidence>
<dbReference type="EMBL" id="QXGF01000612">
    <property type="protein sequence ID" value="KAE8937768.1"/>
    <property type="molecule type" value="Genomic_DNA"/>
</dbReference>
<evidence type="ECO:0000313" key="4">
    <source>
        <dbReference type="EMBL" id="KAE9112166.1"/>
    </source>
</evidence>
<comment type="caution">
    <text evidence="3">The sequence shown here is derived from an EMBL/GenBank/DDBJ whole genome shotgun (WGS) entry which is preliminary data.</text>
</comment>
<organism evidence="3 17">
    <name type="scientific">Phytophthora fragariae</name>
    <dbReference type="NCBI Taxonomy" id="53985"/>
    <lineage>
        <taxon>Eukaryota</taxon>
        <taxon>Sar</taxon>
        <taxon>Stramenopiles</taxon>
        <taxon>Oomycota</taxon>
        <taxon>Peronosporomycetes</taxon>
        <taxon>Peronosporales</taxon>
        <taxon>Peronosporaceae</taxon>
        <taxon>Phytophthora</taxon>
    </lineage>
</organism>
<evidence type="ECO:0000313" key="6">
    <source>
        <dbReference type="EMBL" id="KAE9114384.1"/>
    </source>
</evidence>
<dbReference type="EMBL" id="QXGE01000591">
    <property type="protein sequence ID" value="KAE9308194.1"/>
    <property type="molecule type" value="Genomic_DNA"/>
</dbReference>
<reference evidence="17 18" key="1">
    <citation type="submission" date="2018-09" db="EMBL/GenBank/DDBJ databases">
        <title>Genomic investigation of the strawberry pathogen Phytophthora fragariae indicates pathogenicity is determined by transcriptional variation in three key races.</title>
        <authorList>
            <person name="Adams T.M."/>
            <person name="Armitage A.D."/>
            <person name="Sobczyk M.K."/>
            <person name="Bates H.J."/>
            <person name="Dunwell J.M."/>
            <person name="Nellist C.F."/>
            <person name="Harrison R.J."/>
        </authorList>
    </citation>
    <scope>NUCLEOTIDE SEQUENCE [LARGE SCALE GENOMIC DNA]</scope>
    <source>
        <strain evidence="10 13">A4</strain>
        <strain evidence="9 14">BC-1</strain>
        <strain evidence="7 18">BC-23</strain>
        <strain evidence="8 12">NOV-27</strain>
        <strain evidence="6 15">NOV-5</strain>
        <strain evidence="5 16">NOV-71</strain>
        <strain evidence="2 11">NOV-9</strain>
        <strain evidence="4 19">ONT-3</strain>
        <strain evidence="3 17">SCRP245</strain>
    </source>
</reference>
<evidence type="ECO:0000313" key="16">
    <source>
        <dbReference type="Proteomes" id="UP000441208"/>
    </source>
</evidence>
<dbReference type="OrthoDB" id="10275547at2759"/>
<gene>
    <name evidence="10" type="ORF">PF001_g11277</name>
    <name evidence="9" type="ORF">PF002_g12543</name>
    <name evidence="7" type="ORF">PF004_g19985</name>
    <name evidence="8" type="ORF">PF005_g11225</name>
    <name evidence="6" type="ORF">PF006_g19532</name>
    <name evidence="5" type="ORF">PF007_g10805</name>
    <name evidence="2" type="ORF">PF009_g12337</name>
    <name evidence="4" type="ORF">PF010_g10550</name>
    <name evidence="3" type="ORF">PF011_g10134</name>
</gene>
<evidence type="ECO:0000313" key="19">
    <source>
        <dbReference type="Proteomes" id="UP000488956"/>
    </source>
</evidence>
<sequence>MVVRRLLVMPTNILLLISLARPSLNCVTHTFCMGCEGARPDTITTVTGKNCCTMISLCILAGICGSL</sequence>
<dbReference type="EMBL" id="QXGC01001739">
    <property type="protein sequence ID" value="KAE9196921.1"/>
    <property type="molecule type" value="Genomic_DNA"/>
</dbReference>
<dbReference type="Proteomes" id="UP000488956">
    <property type="component" value="Unassembled WGS sequence"/>
</dbReference>
<dbReference type="EMBL" id="QXFW01000524">
    <property type="protein sequence ID" value="KAE9009723.1"/>
    <property type="molecule type" value="Genomic_DNA"/>
</dbReference>
<dbReference type="EMBL" id="QXFZ01000524">
    <property type="protein sequence ID" value="KAE9113200.1"/>
    <property type="molecule type" value="Genomic_DNA"/>
</dbReference>
<evidence type="ECO:0000313" key="5">
    <source>
        <dbReference type="EMBL" id="KAE9113200.1"/>
    </source>
</evidence>
<name>A0A6A3L1Z3_9STRA</name>
<dbReference type="Proteomes" id="UP000429523">
    <property type="component" value="Unassembled WGS sequence"/>
</dbReference>
<evidence type="ECO:0000313" key="2">
    <source>
        <dbReference type="EMBL" id="KAE8937768.1"/>
    </source>
</evidence>
<evidence type="ECO:0000313" key="7">
    <source>
        <dbReference type="EMBL" id="KAE9196921.1"/>
    </source>
</evidence>
<dbReference type="EMBL" id="QXGB01000554">
    <property type="protein sequence ID" value="KAE9210908.1"/>
    <property type="molecule type" value="Genomic_DNA"/>
</dbReference>
<keyword evidence="12" id="KW-1185">Reference proteome</keyword>
<evidence type="ECO:0000256" key="1">
    <source>
        <dbReference type="SAM" id="SignalP"/>
    </source>
</evidence>
<dbReference type="Proteomes" id="UP000440367">
    <property type="component" value="Unassembled WGS sequence"/>
</dbReference>
<dbReference type="Proteomes" id="UP000441208">
    <property type="component" value="Unassembled WGS sequence"/>
</dbReference>